<proteinExistence type="predicted"/>
<sequence length="78" mass="8703">MQLVLSLAFAALVLGTPMPPRDTWGRNIEALRPRDSQLEPVYVDLGDISVEVETRDSQLEPVYVDLGEDSMEVEARDS</sequence>
<name>A0AAV9JTD2_9PEZI</name>
<keyword evidence="1" id="KW-0732">Signal</keyword>
<gene>
    <name evidence="2" type="ORF">LTR36_008484</name>
</gene>
<protein>
    <submittedName>
        <fullName evidence="2">Uncharacterized protein</fullName>
    </submittedName>
</protein>
<dbReference type="AlphaFoldDB" id="A0AAV9JTD2"/>
<feature type="signal peptide" evidence="1">
    <location>
        <begin position="1"/>
        <end position="15"/>
    </location>
</feature>
<reference evidence="2 3" key="1">
    <citation type="submission" date="2021-11" db="EMBL/GenBank/DDBJ databases">
        <title>Black yeast isolated from Biological Soil Crust.</title>
        <authorList>
            <person name="Kurbessoian T."/>
        </authorList>
    </citation>
    <scope>NUCLEOTIDE SEQUENCE [LARGE SCALE GENOMIC DNA]</scope>
    <source>
        <strain evidence="2 3">CCFEE 5522</strain>
    </source>
</reference>
<evidence type="ECO:0000313" key="3">
    <source>
        <dbReference type="Proteomes" id="UP001324427"/>
    </source>
</evidence>
<dbReference type="Proteomes" id="UP001324427">
    <property type="component" value="Unassembled WGS sequence"/>
</dbReference>
<evidence type="ECO:0000313" key="2">
    <source>
        <dbReference type="EMBL" id="KAK4548711.1"/>
    </source>
</evidence>
<evidence type="ECO:0000256" key="1">
    <source>
        <dbReference type="SAM" id="SignalP"/>
    </source>
</evidence>
<organism evidence="2 3">
    <name type="scientific">Oleoguttula mirabilis</name>
    <dbReference type="NCBI Taxonomy" id="1507867"/>
    <lineage>
        <taxon>Eukaryota</taxon>
        <taxon>Fungi</taxon>
        <taxon>Dikarya</taxon>
        <taxon>Ascomycota</taxon>
        <taxon>Pezizomycotina</taxon>
        <taxon>Dothideomycetes</taxon>
        <taxon>Dothideomycetidae</taxon>
        <taxon>Mycosphaerellales</taxon>
        <taxon>Teratosphaeriaceae</taxon>
        <taxon>Oleoguttula</taxon>
    </lineage>
</organism>
<feature type="chain" id="PRO_5043597467" evidence="1">
    <location>
        <begin position="16"/>
        <end position="78"/>
    </location>
</feature>
<keyword evidence="3" id="KW-1185">Reference proteome</keyword>
<dbReference type="EMBL" id="JAVFHQ010000006">
    <property type="protein sequence ID" value="KAK4548711.1"/>
    <property type="molecule type" value="Genomic_DNA"/>
</dbReference>
<accession>A0AAV9JTD2</accession>
<comment type="caution">
    <text evidence="2">The sequence shown here is derived from an EMBL/GenBank/DDBJ whole genome shotgun (WGS) entry which is preliminary data.</text>
</comment>